<sequence length="302" mass="32779">MTDNKYFDAIIIGGSYAGLSAAMALGRSLRTVLIIDSGLPCNRQTPHSHNFLTQDGEKPAAIAAKAKEQVLQYETVKFFKGEAIKGKINDKSFTVTTTEGEEFNAGKLVFATGIKDILPDIKGFAESWGISLIHCPYCHGYEFRGKKTGIMANGDKAFHLASLVKNLTQEVTILTSGKSLFTPEQSEKLQEHAISVVETEVEEVHHKNGFIEHFSFTNGSQLAFDAVYAAVPFQQHSDIPASLGCELTEHGYIKVDHLQKTTIPGVYACGDNSMMLRSVASAVAGGNLAGAMVNMELTHESF</sequence>
<dbReference type="PANTHER" id="PTHR48105">
    <property type="entry name" value="THIOREDOXIN REDUCTASE 1-RELATED-RELATED"/>
    <property type="match status" value="1"/>
</dbReference>
<dbReference type="PRINTS" id="PR00469">
    <property type="entry name" value="PNDRDTASEII"/>
</dbReference>
<feature type="domain" description="FAD/NAD(P)-binding" evidence="3">
    <location>
        <begin position="8"/>
        <end position="281"/>
    </location>
</feature>
<organism evidence="4 5">
    <name type="scientific">Marivirga lumbricoides</name>
    <dbReference type="NCBI Taxonomy" id="1046115"/>
    <lineage>
        <taxon>Bacteria</taxon>
        <taxon>Pseudomonadati</taxon>
        <taxon>Bacteroidota</taxon>
        <taxon>Cytophagia</taxon>
        <taxon>Cytophagales</taxon>
        <taxon>Marivirgaceae</taxon>
        <taxon>Marivirga</taxon>
    </lineage>
</organism>
<reference evidence="5" key="1">
    <citation type="journal article" date="2019" name="Int. J. Syst. Evol. Microbiol.">
        <title>The Global Catalogue of Microorganisms (GCM) 10K type strain sequencing project: providing services to taxonomists for standard genome sequencing and annotation.</title>
        <authorList>
            <consortium name="The Broad Institute Genomics Platform"/>
            <consortium name="The Broad Institute Genome Sequencing Center for Infectious Disease"/>
            <person name="Wu L."/>
            <person name="Ma J."/>
        </authorList>
    </citation>
    <scope>NUCLEOTIDE SEQUENCE [LARGE SCALE GENOMIC DNA]</scope>
    <source>
        <strain evidence="5">CGMCC 1.10832</strain>
    </source>
</reference>
<name>A0ABQ1L811_9BACT</name>
<dbReference type="Proteomes" id="UP000636010">
    <property type="component" value="Unassembled WGS sequence"/>
</dbReference>
<dbReference type="SUPFAM" id="SSF51905">
    <property type="entry name" value="FAD/NAD(P)-binding domain"/>
    <property type="match status" value="1"/>
</dbReference>
<keyword evidence="1" id="KW-0285">Flavoprotein</keyword>
<comment type="caution">
    <text evidence="4">The sequence shown here is derived from an EMBL/GenBank/DDBJ whole genome shotgun (WGS) entry which is preliminary data.</text>
</comment>
<evidence type="ECO:0000256" key="1">
    <source>
        <dbReference type="ARBA" id="ARBA00022630"/>
    </source>
</evidence>
<dbReference type="RefSeq" id="WP_188459885.1">
    <property type="nucleotide sequence ID" value="NZ_BAABHU010000001.1"/>
</dbReference>
<evidence type="ECO:0000313" key="4">
    <source>
        <dbReference type="EMBL" id="GGC20056.1"/>
    </source>
</evidence>
<evidence type="ECO:0000259" key="3">
    <source>
        <dbReference type="Pfam" id="PF07992"/>
    </source>
</evidence>
<keyword evidence="2" id="KW-0560">Oxidoreductase</keyword>
<evidence type="ECO:0000313" key="5">
    <source>
        <dbReference type="Proteomes" id="UP000636010"/>
    </source>
</evidence>
<keyword evidence="5" id="KW-1185">Reference proteome</keyword>
<dbReference type="InterPro" id="IPR023753">
    <property type="entry name" value="FAD/NAD-binding_dom"/>
</dbReference>
<gene>
    <name evidence="4" type="ORF">GCM10011506_01430</name>
</gene>
<dbReference type="Gene3D" id="3.50.50.60">
    <property type="entry name" value="FAD/NAD(P)-binding domain"/>
    <property type="match status" value="2"/>
</dbReference>
<accession>A0ABQ1L811</accession>
<dbReference type="InterPro" id="IPR036188">
    <property type="entry name" value="FAD/NAD-bd_sf"/>
</dbReference>
<evidence type="ECO:0000256" key="2">
    <source>
        <dbReference type="ARBA" id="ARBA00023002"/>
    </source>
</evidence>
<dbReference type="InterPro" id="IPR050097">
    <property type="entry name" value="Ferredoxin-NADP_redctase_2"/>
</dbReference>
<dbReference type="EMBL" id="BMEC01000001">
    <property type="protein sequence ID" value="GGC20056.1"/>
    <property type="molecule type" value="Genomic_DNA"/>
</dbReference>
<proteinExistence type="predicted"/>
<dbReference type="Pfam" id="PF07992">
    <property type="entry name" value="Pyr_redox_2"/>
    <property type="match status" value="1"/>
</dbReference>
<dbReference type="PRINTS" id="PR00368">
    <property type="entry name" value="FADPNR"/>
</dbReference>
<protein>
    <submittedName>
        <fullName evidence="4">Thioredoxin reductase</fullName>
    </submittedName>
</protein>